<dbReference type="Proteomes" id="UP000184267">
    <property type="component" value="Unassembled WGS sequence"/>
</dbReference>
<feature type="compositionally biased region" description="Basic and acidic residues" evidence="1">
    <location>
        <begin position="81"/>
        <end position="92"/>
    </location>
</feature>
<proteinExistence type="predicted"/>
<accession>A0A1M2VJ17</accession>
<evidence type="ECO:0000313" key="3">
    <source>
        <dbReference type="Proteomes" id="UP000184267"/>
    </source>
</evidence>
<gene>
    <name evidence="2" type="ORF">TRAPUB_1593</name>
</gene>
<dbReference type="AlphaFoldDB" id="A0A1M2VJ17"/>
<protein>
    <submittedName>
        <fullName evidence="2">Uncharacterized protein</fullName>
    </submittedName>
</protein>
<feature type="compositionally biased region" description="Polar residues" evidence="1">
    <location>
        <begin position="28"/>
        <end position="50"/>
    </location>
</feature>
<reference evidence="2 3" key="1">
    <citation type="submission" date="2016-10" db="EMBL/GenBank/DDBJ databases">
        <title>Genome sequence of the basidiomycete white-rot fungus Trametes pubescens.</title>
        <authorList>
            <person name="Makela M.R."/>
            <person name="Granchi Z."/>
            <person name="Peng M."/>
            <person name="De Vries R.P."/>
            <person name="Grigoriev I."/>
            <person name="Riley R."/>
            <person name="Hilden K."/>
        </authorList>
    </citation>
    <scope>NUCLEOTIDE SEQUENCE [LARGE SCALE GENOMIC DNA]</scope>
    <source>
        <strain evidence="2 3">FBCC735</strain>
    </source>
</reference>
<dbReference type="EMBL" id="MNAD01001168">
    <property type="protein sequence ID" value="OJT07570.1"/>
    <property type="molecule type" value="Genomic_DNA"/>
</dbReference>
<evidence type="ECO:0000313" key="2">
    <source>
        <dbReference type="EMBL" id="OJT07570.1"/>
    </source>
</evidence>
<feature type="compositionally biased region" description="Basic residues" evidence="1">
    <location>
        <begin position="99"/>
        <end position="108"/>
    </location>
</feature>
<organism evidence="2 3">
    <name type="scientific">Trametes pubescens</name>
    <name type="common">White-rot fungus</name>
    <dbReference type="NCBI Taxonomy" id="154538"/>
    <lineage>
        <taxon>Eukaryota</taxon>
        <taxon>Fungi</taxon>
        <taxon>Dikarya</taxon>
        <taxon>Basidiomycota</taxon>
        <taxon>Agaricomycotina</taxon>
        <taxon>Agaricomycetes</taxon>
        <taxon>Polyporales</taxon>
        <taxon>Polyporaceae</taxon>
        <taxon>Trametes</taxon>
    </lineage>
</organism>
<name>A0A1M2VJ17_TRAPU</name>
<sequence length="254" mass="27842">MSREPGALPSGGRLPEDPIPPGPWYRSTDMQTADSAGSITSSGRHTSSAHGGSDGAAHQPQQQIAPNPDDVRLLLDATRPVGEKKASEREDQWTPVTAKSRRSRRQRAPRVQETEDKDPPLWLQYYPPTLHKSGPKASRYTLGNVYIHVMKGERFTPASASKLITGHVTDKPRPCFLTWWGESPEDVIYLAPLPGAIPPVEWQEVGHNSNLHVVSTRRARQPAAIWLASDCAQFLIQFPPRSLSTILGAIAGAL</sequence>
<comment type="caution">
    <text evidence="2">The sequence shown here is derived from an EMBL/GenBank/DDBJ whole genome shotgun (WGS) entry which is preliminary data.</text>
</comment>
<evidence type="ECO:0000256" key="1">
    <source>
        <dbReference type="SAM" id="MobiDB-lite"/>
    </source>
</evidence>
<feature type="compositionally biased region" description="Basic and acidic residues" evidence="1">
    <location>
        <begin position="110"/>
        <end position="119"/>
    </location>
</feature>
<feature type="region of interest" description="Disordered" evidence="1">
    <location>
        <begin position="1"/>
        <end position="120"/>
    </location>
</feature>
<keyword evidence="3" id="KW-1185">Reference proteome</keyword>